<proteinExistence type="predicted"/>
<gene>
    <name evidence="3" type="ORF">QC821_16370</name>
</gene>
<dbReference type="Proteomes" id="UP001251374">
    <property type="component" value="Unassembled WGS sequence"/>
</dbReference>
<dbReference type="EMBL" id="JARWAM010000012">
    <property type="protein sequence ID" value="MDR5906856.1"/>
    <property type="molecule type" value="Genomic_DNA"/>
</dbReference>
<dbReference type="PANTHER" id="PTHR41248:SF1">
    <property type="entry name" value="NORD PROTEIN"/>
    <property type="match status" value="1"/>
</dbReference>
<evidence type="ECO:0000259" key="2">
    <source>
        <dbReference type="PROSITE" id="PS50234"/>
    </source>
</evidence>
<organism evidence="3 4">
    <name type="scientific">Franzmannia qiaohouensis</name>
    <dbReference type="NCBI Taxonomy" id="1329370"/>
    <lineage>
        <taxon>Bacteria</taxon>
        <taxon>Pseudomonadati</taxon>
        <taxon>Pseudomonadota</taxon>
        <taxon>Gammaproteobacteria</taxon>
        <taxon>Oceanospirillales</taxon>
        <taxon>Halomonadaceae</taxon>
        <taxon>Franzmannia</taxon>
    </lineage>
</organism>
<dbReference type="PROSITE" id="PS50234">
    <property type="entry name" value="VWFA"/>
    <property type="match status" value="1"/>
</dbReference>
<dbReference type="SUPFAM" id="SSF53300">
    <property type="entry name" value="vWA-like"/>
    <property type="match status" value="1"/>
</dbReference>
<dbReference type="Gene3D" id="3.40.50.410">
    <property type="entry name" value="von Willebrand factor, type A domain"/>
    <property type="match status" value="1"/>
</dbReference>
<dbReference type="InterPro" id="IPR036465">
    <property type="entry name" value="vWFA_dom_sf"/>
</dbReference>
<dbReference type="SMART" id="SM00327">
    <property type="entry name" value="VWA"/>
    <property type="match status" value="1"/>
</dbReference>
<feature type="region of interest" description="Disordered" evidence="1">
    <location>
        <begin position="205"/>
        <end position="226"/>
    </location>
</feature>
<comment type="caution">
    <text evidence="3">The sequence shown here is derived from an EMBL/GenBank/DDBJ whole genome shotgun (WGS) entry which is preliminary data.</text>
</comment>
<dbReference type="Pfam" id="PF11775">
    <property type="entry name" value="CobT_C"/>
    <property type="match status" value="1"/>
</dbReference>
<dbReference type="InterPro" id="IPR006538">
    <property type="entry name" value="CobT"/>
</dbReference>
<accession>A0ABU1HH98</accession>
<name>A0ABU1HH98_9GAMM</name>
<keyword evidence="4" id="KW-1185">Reference proteome</keyword>
<evidence type="ECO:0000313" key="4">
    <source>
        <dbReference type="Proteomes" id="UP001251374"/>
    </source>
</evidence>
<evidence type="ECO:0000256" key="1">
    <source>
        <dbReference type="SAM" id="MobiDB-lite"/>
    </source>
</evidence>
<dbReference type="InterPro" id="IPR025861">
    <property type="entry name" value="CobT_VWA_dom"/>
</dbReference>
<sequence>MSQASIDPSRASELITAWTRTYAAGHSSVQPLGVASPCNTLSRGEADALAAWRRWHDPDQDNAFSEQEWGWYALIERARVETLASRHLPGMASNLMHAELTAPDDSAMAALYRASRTLLAGQPQHPPTILQAPPVQPVSRPSWLKKLLAPGAAGNQQGSPLENLQDSDILHALSAASHHLEDSRAFSESVTPIVKRLARYYADSHPPQLTLHGNSRHGSAEEDPDAELTAAGRPHDVQTMEDEQNERDDRQQGYAVYSRAWDEQQPASFWYRSDDAIALKQLDMPDRRRLRQLAHRLQRRLMAARLRHWSFDQDEGRLDSRRLARLIGDNPSRRVFRVEQQAPVPEACVTLLVDQSGSMRGERRRIAAIAIDLAVHTLELCKIRCEVLGFTTRFSADNPLAQQWQAGPSLEIPGRLNAVRHIIYKTPEQPWRRARQHLGLLLRDELGHENIDGEALYWAAKRLIRQPQPRKVLIVLSDGAPYDKATAQANGREFLEQHLRRVIQEIDQSAISLAAIGTGQDVARFYRQALTVRRPEAVAESLFERLGDLLTHAVQDETRS</sequence>
<protein>
    <recommendedName>
        <fullName evidence="2">VWFA domain-containing protein</fullName>
    </recommendedName>
</protein>
<dbReference type="RefSeq" id="WP_309723784.1">
    <property type="nucleotide sequence ID" value="NZ_JARWAM010000012.1"/>
</dbReference>
<reference evidence="3 4" key="1">
    <citation type="submission" date="2023-04" db="EMBL/GenBank/DDBJ databases">
        <title>A long-awaited taxogenomic arrangement of the family Halomonadaceae.</title>
        <authorList>
            <person name="De La Haba R."/>
            <person name="Chuvochina M."/>
            <person name="Wittouck S."/>
            <person name="Arahal D.R."/>
            <person name="Sanchez-Porro C."/>
            <person name="Hugenholtz P."/>
            <person name="Ventosa A."/>
        </authorList>
    </citation>
    <scope>NUCLEOTIDE SEQUENCE [LARGE SCALE GENOMIC DNA]</scope>
    <source>
        <strain evidence="3 4">DSM 26770</strain>
    </source>
</reference>
<dbReference type="PIRSF" id="PIRSF031715">
    <property type="entry name" value="Cob_chel_CobT"/>
    <property type="match status" value="1"/>
</dbReference>
<evidence type="ECO:0000313" key="3">
    <source>
        <dbReference type="EMBL" id="MDR5906856.1"/>
    </source>
</evidence>
<dbReference type="PANTHER" id="PTHR41248">
    <property type="entry name" value="NORD PROTEIN"/>
    <property type="match status" value="1"/>
</dbReference>
<feature type="domain" description="VWFA" evidence="2">
    <location>
        <begin position="348"/>
        <end position="554"/>
    </location>
</feature>
<dbReference type="InterPro" id="IPR002035">
    <property type="entry name" value="VWF_A"/>
</dbReference>
<dbReference type="InterPro" id="IPR051928">
    <property type="entry name" value="NorD/CobT"/>
</dbReference>
<dbReference type="Pfam" id="PF06213">
    <property type="entry name" value="CobT"/>
    <property type="match status" value="1"/>
</dbReference>
<feature type="region of interest" description="Disordered" evidence="1">
    <location>
        <begin position="232"/>
        <end position="251"/>
    </location>
</feature>